<keyword evidence="2" id="KW-1185">Reference proteome</keyword>
<feature type="non-terminal residue" evidence="1">
    <location>
        <position position="116"/>
    </location>
</feature>
<dbReference type="EMBL" id="JAUIQD010000001">
    <property type="protein sequence ID" value="KAK3364053.1"/>
    <property type="molecule type" value="Genomic_DNA"/>
</dbReference>
<comment type="caution">
    <text evidence="1">The sequence shown here is derived from an EMBL/GenBank/DDBJ whole genome shotgun (WGS) entry which is preliminary data.</text>
</comment>
<organism evidence="1 2">
    <name type="scientific">Lasiosphaeria hispida</name>
    <dbReference type="NCBI Taxonomy" id="260671"/>
    <lineage>
        <taxon>Eukaryota</taxon>
        <taxon>Fungi</taxon>
        <taxon>Dikarya</taxon>
        <taxon>Ascomycota</taxon>
        <taxon>Pezizomycotina</taxon>
        <taxon>Sordariomycetes</taxon>
        <taxon>Sordariomycetidae</taxon>
        <taxon>Sordariales</taxon>
        <taxon>Lasiosphaeriaceae</taxon>
        <taxon>Lasiosphaeria</taxon>
    </lineage>
</organism>
<sequence>MADSLLDGIDFALTQPLFANPQLRTQAINRFRLVVDHFHACEPTQFTNDNYNRPALIRYTWEYASSESQDRFLSAFFHRLQLGMADADGDINLDDNLHSLLFAFADDLMNNFFIPR</sequence>
<evidence type="ECO:0000313" key="2">
    <source>
        <dbReference type="Proteomes" id="UP001275084"/>
    </source>
</evidence>
<accession>A0AAJ0MKX9</accession>
<proteinExistence type="predicted"/>
<dbReference type="Proteomes" id="UP001275084">
    <property type="component" value="Unassembled WGS sequence"/>
</dbReference>
<evidence type="ECO:0000313" key="1">
    <source>
        <dbReference type="EMBL" id="KAK3364053.1"/>
    </source>
</evidence>
<reference evidence="1" key="2">
    <citation type="submission" date="2023-06" db="EMBL/GenBank/DDBJ databases">
        <authorList>
            <consortium name="Lawrence Berkeley National Laboratory"/>
            <person name="Haridas S."/>
            <person name="Hensen N."/>
            <person name="Bonometti L."/>
            <person name="Westerberg I."/>
            <person name="Brannstrom I.O."/>
            <person name="Guillou S."/>
            <person name="Cros-Aarteil S."/>
            <person name="Calhoun S."/>
            <person name="Kuo A."/>
            <person name="Mondo S."/>
            <person name="Pangilinan J."/>
            <person name="Riley R."/>
            <person name="Labutti K."/>
            <person name="Andreopoulos B."/>
            <person name="Lipzen A."/>
            <person name="Chen C."/>
            <person name="Yanf M."/>
            <person name="Daum C."/>
            <person name="Ng V."/>
            <person name="Clum A."/>
            <person name="Steindorff A."/>
            <person name="Ohm R."/>
            <person name="Martin F."/>
            <person name="Silar P."/>
            <person name="Natvig D."/>
            <person name="Lalanne C."/>
            <person name="Gautier V."/>
            <person name="Ament-Velasquez S.L."/>
            <person name="Kruys A."/>
            <person name="Hutchinson M.I."/>
            <person name="Powell A.J."/>
            <person name="Barry K."/>
            <person name="Miller A.N."/>
            <person name="Grigoriev I.V."/>
            <person name="Debuchy R."/>
            <person name="Gladieux P."/>
            <person name="Thoren M.H."/>
            <person name="Johannesson H."/>
        </authorList>
    </citation>
    <scope>NUCLEOTIDE SEQUENCE</scope>
    <source>
        <strain evidence="1">CBS 955.72</strain>
    </source>
</reference>
<reference evidence="1" key="1">
    <citation type="journal article" date="2023" name="Mol. Phylogenet. Evol.">
        <title>Genome-scale phylogeny and comparative genomics of the fungal order Sordariales.</title>
        <authorList>
            <person name="Hensen N."/>
            <person name="Bonometti L."/>
            <person name="Westerberg I."/>
            <person name="Brannstrom I.O."/>
            <person name="Guillou S."/>
            <person name="Cros-Aarteil S."/>
            <person name="Calhoun S."/>
            <person name="Haridas S."/>
            <person name="Kuo A."/>
            <person name="Mondo S."/>
            <person name="Pangilinan J."/>
            <person name="Riley R."/>
            <person name="LaButti K."/>
            <person name="Andreopoulos B."/>
            <person name="Lipzen A."/>
            <person name="Chen C."/>
            <person name="Yan M."/>
            <person name="Daum C."/>
            <person name="Ng V."/>
            <person name="Clum A."/>
            <person name="Steindorff A."/>
            <person name="Ohm R.A."/>
            <person name="Martin F."/>
            <person name="Silar P."/>
            <person name="Natvig D.O."/>
            <person name="Lalanne C."/>
            <person name="Gautier V."/>
            <person name="Ament-Velasquez S.L."/>
            <person name="Kruys A."/>
            <person name="Hutchinson M.I."/>
            <person name="Powell A.J."/>
            <person name="Barry K."/>
            <person name="Miller A.N."/>
            <person name="Grigoriev I.V."/>
            <person name="Debuchy R."/>
            <person name="Gladieux P."/>
            <person name="Hiltunen Thoren M."/>
            <person name="Johannesson H."/>
        </authorList>
    </citation>
    <scope>NUCLEOTIDE SEQUENCE</scope>
    <source>
        <strain evidence="1">CBS 955.72</strain>
    </source>
</reference>
<protein>
    <submittedName>
        <fullName evidence="1">Uncharacterized protein</fullName>
    </submittedName>
</protein>
<gene>
    <name evidence="1" type="ORF">B0T25DRAFT_529169</name>
</gene>
<dbReference type="AlphaFoldDB" id="A0AAJ0MKX9"/>
<name>A0AAJ0MKX9_9PEZI</name>